<dbReference type="EMBL" id="MUJZ01047142">
    <property type="protein sequence ID" value="OTF74421.1"/>
    <property type="molecule type" value="Genomic_DNA"/>
</dbReference>
<comment type="caution">
    <text evidence="2">The sequence shown here is derived from an EMBL/GenBank/DDBJ whole genome shotgun (WGS) entry which is preliminary data.</text>
</comment>
<feature type="non-terminal residue" evidence="2">
    <location>
        <position position="307"/>
    </location>
</feature>
<evidence type="ECO:0000313" key="3">
    <source>
        <dbReference type="Proteomes" id="UP000194236"/>
    </source>
</evidence>
<evidence type="ECO:0000313" key="2">
    <source>
        <dbReference type="EMBL" id="OTF74421.1"/>
    </source>
</evidence>
<reference evidence="2 3" key="1">
    <citation type="submission" date="2017-03" db="EMBL/GenBank/DDBJ databases">
        <title>Genome Survey of Euroglyphus maynei.</title>
        <authorList>
            <person name="Arlian L.G."/>
            <person name="Morgan M.S."/>
            <person name="Rider S.D."/>
        </authorList>
    </citation>
    <scope>NUCLEOTIDE SEQUENCE [LARGE SCALE GENOMIC DNA]</scope>
    <source>
        <strain evidence="2">Arlian Lab</strain>
        <tissue evidence="2">Whole body</tissue>
    </source>
</reference>
<proteinExistence type="predicted"/>
<feature type="region of interest" description="Disordered" evidence="1">
    <location>
        <begin position="45"/>
        <end position="89"/>
    </location>
</feature>
<gene>
    <name evidence="2" type="ORF">BLA29_004866</name>
</gene>
<organism evidence="2 3">
    <name type="scientific">Euroglyphus maynei</name>
    <name type="common">Mayne's house dust mite</name>
    <dbReference type="NCBI Taxonomy" id="6958"/>
    <lineage>
        <taxon>Eukaryota</taxon>
        <taxon>Metazoa</taxon>
        <taxon>Ecdysozoa</taxon>
        <taxon>Arthropoda</taxon>
        <taxon>Chelicerata</taxon>
        <taxon>Arachnida</taxon>
        <taxon>Acari</taxon>
        <taxon>Acariformes</taxon>
        <taxon>Sarcoptiformes</taxon>
        <taxon>Astigmata</taxon>
        <taxon>Psoroptidia</taxon>
        <taxon>Analgoidea</taxon>
        <taxon>Pyroglyphidae</taxon>
        <taxon>Pyroglyphinae</taxon>
        <taxon>Euroglyphus</taxon>
    </lineage>
</organism>
<dbReference type="Proteomes" id="UP000194236">
    <property type="component" value="Unassembled WGS sequence"/>
</dbReference>
<keyword evidence="3" id="KW-1185">Reference proteome</keyword>
<accession>A0A1Y3B0V5</accession>
<protein>
    <submittedName>
        <fullName evidence="2">Uncharacterized protein</fullName>
    </submittedName>
</protein>
<dbReference type="AlphaFoldDB" id="A0A1Y3B0V5"/>
<feature type="compositionally biased region" description="Polar residues" evidence="1">
    <location>
        <begin position="66"/>
        <end position="83"/>
    </location>
</feature>
<feature type="compositionally biased region" description="Basic and acidic residues" evidence="1">
    <location>
        <begin position="270"/>
        <end position="279"/>
    </location>
</feature>
<sequence>MSPNLKQFSDLNVDLVFEDSVDVNTTHYNETYGDDLEHDLGTVIMPLDSSESNDGPTSVILPPPATNSYQSINDNDDGNQGSNPDFPEQHSLIAKSNEVDLRPKMLMMTKLIEPKTNKVIYTNYYNGSHNVYHHQNSYHPTTDLVSNSNTQTFVDDQRHYQTSKSGDHVLRPFLRRTNNAPNNHHHSINNYNSFNHLEYPQKFSEISDSHQHRRNKNDNEIKWSLPVIELKRLTRTESDQVKPETDQQQFTSGRLMRLTTASPLLANHPNDQRDQSDSRRSMMFHKRLPLLSNDEGFILTKPNVTDM</sequence>
<evidence type="ECO:0000256" key="1">
    <source>
        <dbReference type="SAM" id="MobiDB-lite"/>
    </source>
</evidence>
<feature type="region of interest" description="Disordered" evidence="1">
    <location>
        <begin position="260"/>
        <end position="279"/>
    </location>
</feature>
<name>A0A1Y3B0V5_EURMA</name>
<dbReference type="OrthoDB" id="6429718at2759"/>